<dbReference type="EMBL" id="JBFOLJ010000011">
    <property type="protein sequence ID" value="KAL2495952.1"/>
    <property type="molecule type" value="Genomic_DNA"/>
</dbReference>
<dbReference type="AlphaFoldDB" id="A0ABD1S857"/>
<proteinExistence type="predicted"/>
<evidence type="ECO:0000313" key="2">
    <source>
        <dbReference type="EMBL" id="KAL2495952.1"/>
    </source>
</evidence>
<evidence type="ECO:0000256" key="1">
    <source>
        <dbReference type="SAM" id="MobiDB-lite"/>
    </source>
</evidence>
<evidence type="ECO:0000313" key="3">
    <source>
        <dbReference type="Proteomes" id="UP001604277"/>
    </source>
</evidence>
<feature type="region of interest" description="Disordered" evidence="1">
    <location>
        <begin position="46"/>
        <end position="66"/>
    </location>
</feature>
<keyword evidence="3" id="KW-1185">Reference proteome</keyword>
<accession>A0ABD1S857</accession>
<gene>
    <name evidence="2" type="ORF">Fot_39709</name>
</gene>
<organism evidence="2 3">
    <name type="scientific">Forsythia ovata</name>
    <dbReference type="NCBI Taxonomy" id="205694"/>
    <lineage>
        <taxon>Eukaryota</taxon>
        <taxon>Viridiplantae</taxon>
        <taxon>Streptophyta</taxon>
        <taxon>Embryophyta</taxon>
        <taxon>Tracheophyta</taxon>
        <taxon>Spermatophyta</taxon>
        <taxon>Magnoliopsida</taxon>
        <taxon>eudicotyledons</taxon>
        <taxon>Gunneridae</taxon>
        <taxon>Pentapetalae</taxon>
        <taxon>asterids</taxon>
        <taxon>lamiids</taxon>
        <taxon>Lamiales</taxon>
        <taxon>Oleaceae</taxon>
        <taxon>Forsythieae</taxon>
        <taxon>Forsythia</taxon>
    </lineage>
</organism>
<dbReference type="Proteomes" id="UP001604277">
    <property type="component" value="Unassembled WGS sequence"/>
</dbReference>
<sequence>MAFQLPDAPARLWNELDDMRLKVWRDHEYIGAIDHTKSIKVRLGLPQGSRSSMVPRERTDDSSVNARESLSYDPKDQLTLHAPMKKVQWTSMFHVRDTTQGPSTPITTSLHLEHQDNRGHLWHTLCCIILIKFYLQFLNPYPPRKPNPSTIRIID</sequence>
<name>A0ABD1S857_9LAMI</name>
<protein>
    <submittedName>
        <fullName evidence="2">Uncharacterized protein</fullName>
    </submittedName>
</protein>
<reference evidence="3" key="1">
    <citation type="submission" date="2024-07" db="EMBL/GenBank/DDBJ databases">
        <title>Two chromosome-level genome assemblies of Korean endemic species Abeliophyllum distichum and Forsythia ovata (Oleaceae).</title>
        <authorList>
            <person name="Jang H."/>
        </authorList>
    </citation>
    <scope>NUCLEOTIDE SEQUENCE [LARGE SCALE GENOMIC DNA]</scope>
</reference>
<comment type="caution">
    <text evidence="2">The sequence shown here is derived from an EMBL/GenBank/DDBJ whole genome shotgun (WGS) entry which is preliminary data.</text>
</comment>